<keyword evidence="2" id="KW-1185">Reference proteome</keyword>
<dbReference type="RefSeq" id="WP_413281114.1">
    <property type="nucleotide sequence ID" value="NZ_JBHFNT010000279.1"/>
</dbReference>
<name>A0ABV4WVW7_9CYAN</name>
<gene>
    <name evidence="1" type="ORF">ACE1CA_30375</name>
</gene>
<accession>A0ABV4WVW7</accession>
<sequence>MAKIPNLEELYSAREKLTARYSRLNTLLLRILEIQPTAPADMLSLLEQGIQQGQAARDACQASIHEVKRSWNLP</sequence>
<comment type="caution">
    <text evidence="1">The sequence shown here is derived from an EMBL/GenBank/DDBJ whole genome shotgun (WGS) entry which is preliminary data.</text>
</comment>
<dbReference type="EMBL" id="JBHFNT010000279">
    <property type="protein sequence ID" value="MFB2838816.1"/>
    <property type="molecule type" value="Genomic_DNA"/>
</dbReference>
<dbReference type="Proteomes" id="UP001576780">
    <property type="component" value="Unassembled WGS sequence"/>
</dbReference>
<reference evidence="1 2" key="1">
    <citation type="submission" date="2024-09" db="EMBL/GenBank/DDBJ databases">
        <title>Floridaenema gen nov. (Aerosakkonemataceae, Aerosakkonematales ord. nov., Cyanobacteria) from benthic tropical and subtropical fresh waters, with the description of four new species.</title>
        <authorList>
            <person name="Moretto J.A."/>
            <person name="Berthold D.E."/>
            <person name="Lefler F.W."/>
            <person name="Huang I.-S."/>
            <person name="Laughinghouse H. IV."/>
        </authorList>
    </citation>
    <scope>NUCLEOTIDE SEQUENCE [LARGE SCALE GENOMIC DNA]</scope>
    <source>
        <strain evidence="1 2">BLCC-F167</strain>
    </source>
</reference>
<protein>
    <submittedName>
        <fullName evidence="1">Uncharacterized protein</fullName>
    </submittedName>
</protein>
<evidence type="ECO:0000313" key="2">
    <source>
        <dbReference type="Proteomes" id="UP001576780"/>
    </source>
</evidence>
<proteinExistence type="predicted"/>
<evidence type="ECO:0000313" key="1">
    <source>
        <dbReference type="EMBL" id="MFB2838816.1"/>
    </source>
</evidence>
<organism evidence="1 2">
    <name type="scientific">Floridaenema evergladense BLCC-F167</name>
    <dbReference type="NCBI Taxonomy" id="3153639"/>
    <lineage>
        <taxon>Bacteria</taxon>
        <taxon>Bacillati</taxon>
        <taxon>Cyanobacteriota</taxon>
        <taxon>Cyanophyceae</taxon>
        <taxon>Oscillatoriophycideae</taxon>
        <taxon>Aerosakkonematales</taxon>
        <taxon>Aerosakkonemataceae</taxon>
        <taxon>Floridanema</taxon>
        <taxon>Floridanema evergladense</taxon>
    </lineage>
</organism>